<keyword evidence="2" id="KW-1185">Reference proteome</keyword>
<evidence type="ECO:0000313" key="2">
    <source>
        <dbReference type="Proteomes" id="UP000002230"/>
    </source>
</evidence>
<protein>
    <submittedName>
        <fullName evidence="1">Uncharacterized protein</fullName>
    </submittedName>
</protein>
<proteinExistence type="predicted"/>
<sequence length="98" mass="9972">MMPRVRGRCPCCPAGQSISPAPGALNGTGRRMRAPQVLHLTVPSTEAGGRGDSPRGCPEGRCALARRSGAALLKGDAGGGVPPRFAQTGLYTGCTGHF</sequence>
<dbReference type="EMBL" id="CP002154">
    <property type="protein sequence ID" value="ADM40297.1"/>
    <property type="molecule type" value="Genomic_DNA"/>
</dbReference>
<gene>
    <name evidence="1" type="ordered locus">ETAF_0174</name>
</gene>
<accession>A0A0H3DQI5</accession>
<dbReference type="KEGG" id="etd:ETAF_0174"/>
<reference evidence="2" key="1">
    <citation type="submission" date="2010-08" db="EMBL/GenBank/DDBJ databases">
        <title>Genome comparisons of Edwardsiella bacteria analysed using deep sequencing technology.</title>
        <authorList>
            <person name="van Soest J.J."/>
            <person name="Henkel C.V."/>
            <person name="Jansen H.J."/>
            <person name="van den Hondel C.A.M.J.J."/>
            <person name="Bloemberg G.V."/>
            <person name="Meijer A.H."/>
            <person name="Spaink H.P."/>
        </authorList>
    </citation>
    <scope>NUCLEOTIDE SEQUENCE [LARGE SCALE GENOMIC DNA]</scope>
    <source>
        <strain evidence="2">FL6-60</strain>
    </source>
</reference>
<dbReference type="AlphaFoldDB" id="A0A0H3DQI5"/>
<evidence type="ECO:0000313" key="1">
    <source>
        <dbReference type="EMBL" id="ADM40297.1"/>
    </source>
</evidence>
<dbReference type="Proteomes" id="UP000002230">
    <property type="component" value="Chromosome"/>
</dbReference>
<name>A0A0H3DQI5_EDWTF</name>
<organism evidence="1 2">
    <name type="scientific">Edwardsiella tarda (strain FL6-60)</name>
    <dbReference type="NCBI Taxonomy" id="718251"/>
    <lineage>
        <taxon>Bacteria</taxon>
        <taxon>Pseudomonadati</taxon>
        <taxon>Pseudomonadota</taxon>
        <taxon>Gammaproteobacteria</taxon>
        <taxon>Enterobacterales</taxon>
        <taxon>Hafniaceae</taxon>
        <taxon>Edwardsiella</taxon>
    </lineage>
</organism>
<dbReference type="HOGENOM" id="CLU_2329298_0_0_6"/>
<reference evidence="1 2" key="2">
    <citation type="journal article" date="2011" name="BMC Immunol.">
        <title>Comparison of static immersion and intravenous injection systems for exposure of zebrafish embryos to the natural pathogen Edwardsiella tarda.</title>
        <authorList>
            <person name="van Soest J.J."/>
            <person name="Stockhammer O.W."/>
            <person name="Ordas A."/>
            <person name="Bloemberg G.V."/>
            <person name="Spaink H.P."/>
            <person name="Meijer A.H."/>
        </authorList>
    </citation>
    <scope>NUCLEOTIDE SEQUENCE [LARGE SCALE GENOMIC DNA]</scope>
    <source>
        <strain evidence="1 2">FL6-60</strain>
    </source>
</reference>
<dbReference type="PATRIC" id="fig|718251.5.peg.175"/>